<evidence type="ECO:0000313" key="2">
    <source>
        <dbReference type="EMBL" id="NKI16206.1"/>
    </source>
</evidence>
<dbReference type="NCBIfam" id="TIGR00277">
    <property type="entry name" value="HDIG"/>
    <property type="match status" value="1"/>
</dbReference>
<protein>
    <submittedName>
        <fullName evidence="2">HDOD domain-containing protein</fullName>
    </submittedName>
</protein>
<name>A0ABX1GAM2_9GAMM</name>
<dbReference type="Gene3D" id="1.10.3210.10">
    <property type="entry name" value="Hypothetical protein af1432"/>
    <property type="match status" value="1"/>
</dbReference>
<sequence length="283" mass="30988">MLDAKTMVARAGNLISLPGVALEVNRQLKEPLCSLKDVAAIIEADTALTAKILKLGNSVLLRNLDPVNTVEKAIGRIGSRRMLDLVMSIEVARSFDGIDNELISMEDFWRHSIYTALVAHAIAERCKSVEPGEAFTAGLLHDVGQLIMYSTVGEQVEECVARSRDPHETSPSHVIEQDVFDFDHTNVGLELALQWQLPRSLQESIYSHHQPEKLGHPSDLTMVVHMANSLAMLCETDSTDNPEVPAISDGAWSQLGIARSQIGELIDIGKQQADSLLTAFISD</sequence>
<dbReference type="SUPFAM" id="SSF109604">
    <property type="entry name" value="HD-domain/PDEase-like"/>
    <property type="match status" value="1"/>
</dbReference>
<evidence type="ECO:0000259" key="1">
    <source>
        <dbReference type="PROSITE" id="PS51833"/>
    </source>
</evidence>
<dbReference type="Proteomes" id="UP000765845">
    <property type="component" value="Unassembled WGS sequence"/>
</dbReference>
<dbReference type="PANTHER" id="PTHR33525">
    <property type="match status" value="1"/>
</dbReference>
<keyword evidence="3" id="KW-1185">Reference proteome</keyword>
<dbReference type="CDD" id="cd00077">
    <property type="entry name" value="HDc"/>
    <property type="match status" value="1"/>
</dbReference>
<proteinExistence type="predicted"/>
<dbReference type="EMBL" id="JAAWWK010000001">
    <property type="protein sequence ID" value="NKI16206.1"/>
    <property type="molecule type" value="Genomic_DNA"/>
</dbReference>
<dbReference type="Pfam" id="PF08668">
    <property type="entry name" value="HDOD"/>
    <property type="match status" value="1"/>
</dbReference>
<gene>
    <name evidence="2" type="ORF">HCU74_02115</name>
</gene>
<evidence type="ECO:0000313" key="3">
    <source>
        <dbReference type="Proteomes" id="UP000765845"/>
    </source>
</evidence>
<organism evidence="2 3">
    <name type="scientific">Spongiibacter thalassae</name>
    <dbReference type="NCBI Taxonomy" id="2721624"/>
    <lineage>
        <taxon>Bacteria</taxon>
        <taxon>Pseudomonadati</taxon>
        <taxon>Pseudomonadota</taxon>
        <taxon>Gammaproteobacteria</taxon>
        <taxon>Cellvibrionales</taxon>
        <taxon>Spongiibacteraceae</taxon>
        <taxon>Spongiibacter</taxon>
    </lineage>
</organism>
<dbReference type="RefSeq" id="WP_168448738.1">
    <property type="nucleotide sequence ID" value="NZ_JAAWWK010000001.1"/>
</dbReference>
<dbReference type="PANTHER" id="PTHR33525:SF3">
    <property type="entry name" value="RIBONUCLEASE Y"/>
    <property type="match status" value="1"/>
</dbReference>
<dbReference type="InterPro" id="IPR052340">
    <property type="entry name" value="RNase_Y/CdgJ"/>
</dbReference>
<reference evidence="2 3" key="1">
    <citation type="submission" date="2020-04" db="EMBL/GenBank/DDBJ databases">
        <authorList>
            <person name="Yoon J."/>
        </authorList>
    </citation>
    <scope>NUCLEOTIDE SEQUENCE [LARGE SCALE GENOMIC DNA]</scope>
    <source>
        <strain evidence="2 3">KMU-166</strain>
    </source>
</reference>
<dbReference type="InterPro" id="IPR003607">
    <property type="entry name" value="HD/PDEase_dom"/>
</dbReference>
<dbReference type="PROSITE" id="PS51833">
    <property type="entry name" value="HDOD"/>
    <property type="match status" value="1"/>
</dbReference>
<comment type="caution">
    <text evidence="2">The sequence shown here is derived from an EMBL/GenBank/DDBJ whole genome shotgun (WGS) entry which is preliminary data.</text>
</comment>
<accession>A0ABX1GAM2</accession>
<feature type="domain" description="HDOD" evidence="1">
    <location>
        <begin position="14"/>
        <end position="211"/>
    </location>
</feature>
<dbReference type="InterPro" id="IPR013976">
    <property type="entry name" value="HDOD"/>
</dbReference>
<dbReference type="InterPro" id="IPR006675">
    <property type="entry name" value="HDIG_dom"/>
</dbReference>